<feature type="region of interest" description="Disordered" evidence="1">
    <location>
        <begin position="238"/>
        <end position="257"/>
    </location>
</feature>
<dbReference type="Proteomes" id="UP000887116">
    <property type="component" value="Unassembled WGS sequence"/>
</dbReference>
<feature type="compositionally biased region" description="Basic and acidic residues" evidence="1">
    <location>
        <begin position="119"/>
        <end position="152"/>
    </location>
</feature>
<proteinExistence type="predicted"/>
<evidence type="ECO:0000313" key="3">
    <source>
        <dbReference type="Proteomes" id="UP000887116"/>
    </source>
</evidence>
<dbReference type="EMBL" id="BMAO01020464">
    <property type="protein sequence ID" value="GFQ67550.1"/>
    <property type="molecule type" value="Genomic_DNA"/>
</dbReference>
<comment type="caution">
    <text evidence="2">The sequence shown here is derived from an EMBL/GenBank/DDBJ whole genome shotgun (WGS) entry which is preliminary data.</text>
</comment>
<evidence type="ECO:0000313" key="2">
    <source>
        <dbReference type="EMBL" id="GFQ67550.1"/>
    </source>
</evidence>
<feature type="compositionally biased region" description="Polar residues" evidence="1">
    <location>
        <begin position="238"/>
        <end position="249"/>
    </location>
</feature>
<organism evidence="2 3">
    <name type="scientific">Trichonephila clavata</name>
    <name type="common">Joro spider</name>
    <name type="synonym">Nephila clavata</name>
    <dbReference type="NCBI Taxonomy" id="2740835"/>
    <lineage>
        <taxon>Eukaryota</taxon>
        <taxon>Metazoa</taxon>
        <taxon>Ecdysozoa</taxon>
        <taxon>Arthropoda</taxon>
        <taxon>Chelicerata</taxon>
        <taxon>Arachnida</taxon>
        <taxon>Araneae</taxon>
        <taxon>Araneomorphae</taxon>
        <taxon>Entelegynae</taxon>
        <taxon>Araneoidea</taxon>
        <taxon>Nephilidae</taxon>
        <taxon>Trichonephila</taxon>
    </lineage>
</organism>
<gene>
    <name evidence="2" type="primary">AVEN_22662_1</name>
    <name evidence="2" type="ORF">TNCT_127901</name>
</gene>
<feature type="region of interest" description="Disordered" evidence="1">
    <location>
        <begin position="94"/>
        <end position="152"/>
    </location>
</feature>
<accession>A0A8X6K7E5</accession>
<feature type="region of interest" description="Disordered" evidence="1">
    <location>
        <begin position="1"/>
        <end position="22"/>
    </location>
</feature>
<dbReference type="AlphaFoldDB" id="A0A8X6K7E5"/>
<dbReference type="OrthoDB" id="6473655at2759"/>
<protein>
    <submittedName>
        <fullName evidence="2">Uncharacterized protein</fullName>
    </submittedName>
</protein>
<reference evidence="2" key="1">
    <citation type="submission" date="2020-07" db="EMBL/GenBank/DDBJ databases">
        <title>Multicomponent nature underlies the extraordinary mechanical properties of spider dragline silk.</title>
        <authorList>
            <person name="Kono N."/>
            <person name="Nakamura H."/>
            <person name="Mori M."/>
            <person name="Yoshida Y."/>
            <person name="Ohtoshi R."/>
            <person name="Malay A.D."/>
            <person name="Moran D.A.P."/>
            <person name="Tomita M."/>
            <person name="Numata K."/>
            <person name="Arakawa K."/>
        </authorList>
    </citation>
    <scope>NUCLEOTIDE SEQUENCE</scope>
</reference>
<feature type="compositionally biased region" description="Polar residues" evidence="1">
    <location>
        <begin position="325"/>
        <end position="336"/>
    </location>
</feature>
<sequence length="520" mass="58992">MENAINEKSTPQRLDFSNIRNDNNITTNERSKNIEDSSIIESALKGRILKSCRENNERSQLAVCKTLTENISYKNVSENNMFTKVGREVLHLSSHQSSSVVNLEKDETNHGNEYSSFEPLHETAETSHSDTEHSDSEYSGTEHSDTEHSDQSKDFSVFKKLNTLVSSEEYSNLNETVVDFNKKKLFVKPDRNPEDLKNPEVCKLSNERFCSVNNTPVVIVNQCMNFDENSLDAPQISTESENTNQQYSGNLERRNSPVCDSNEIKNNAASFQFNVFEKLDETSVANQKYLNLNKTIGNHNQLKSLSGNIGGLNFTETCELILEKSTSPKKQTSSHKQLVDRPEDFEENPLDNFNVREVHYAMKAERNLSVELRKIEQEKWKLSHVKSKKYKCNSLSSENNINVSSLYSASSISNNSTLSENKKQSKMEKDKDVIDILSSNIIKSYFEHGCANNNNLQIINNSTPKKTFTVMEYNLAPKGNISYNNDPKDILGNIFPSNSLKHLEVRPDGSLFINWAKSSS</sequence>
<feature type="compositionally biased region" description="Polar residues" evidence="1">
    <location>
        <begin position="1"/>
        <end position="12"/>
    </location>
</feature>
<name>A0A8X6K7E5_TRICU</name>
<evidence type="ECO:0000256" key="1">
    <source>
        <dbReference type="SAM" id="MobiDB-lite"/>
    </source>
</evidence>
<feature type="region of interest" description="Disordered" evidence="1">
    <location>
        <begin position="325"/>
        <end position="345"/>
    </location>
</feature>
<keyword evidence="3" id="KW-1185">Reference proteome</keyword>